<dbReference type="InterPro" id="IPR000209">
    <property type="entry name" value="Peptidase_S8/S53_dom"/>
</dbReference>
<dbReference type="PROSITE" id="PS51892">
    <property type="entry name" value="SUBTILASE"/>
    <property type="match status" value="1"/>
</dbReference>
<dbReference type="Gene3D" id="2.60.40.10">
    <property type="entry name" value="Immunoglobulins"/>
    <property type="match status" value="2"/>
</dbReference>
<protein>
    <submittedName>
        <fullName evidence="9">T9SS C-terminal target domain-containing protein</fullName>
    </submittedName>
</protein>
<dbReference type="Gene3D" id="2.60.120.380">
    <property type="match status" value="1"/>
</dbReference>
<dbReference type="InterPro" id="IPR022409">
    <property type="entry name" value="PKD/Chitinase_dom"/>
</dbReference>
<evidence type="ECO:0000259" key="8">
    <source>
        <dbReference type="PROSITE" id="PS50093"/>
    </source>
</evidence>
<dbReference type="GO" id="GO:0006508">
    <property type="term" value="P:proteolysis"/>
    <property type="evidence" value="ECO:0007669"/>
    <property type="project" value="UniProtKB-KW"/>
</dbReference>
<feature type="active site" description="Charge relay system" evidence="6">
    <location>
        <position position="134"/>
    </location>
</feature>
<dbReference type="InterPro" id="IPR013783">
    <property type="entry name" value="Ig-like_fold"/>
</dbReference>
<dbReference type="SMART" id="SM00089">
    <property type="entry name" value="PKD"/>
    <property type="match status" value="2"/>
</dbReference>
<dbReference type="InterPro" id="IPR023828">
    <property type="entry name" value="Peptidase_S8_Ser-AS"/>
</dbReference>
<keyword evidence="2 6" id="KW-0645">Protease</keyword>
<feature type="active site" description="Charge relay system" evidence="6">
    <location>
        <position position="161"/>
    </location>
</feature>
<reference evidence="10" key="1">
    <citation type="submission" date="2018-11" db="EMBL/GenBank/DDBJ databases">
        <title>Proposal to divide the Flavobacteriaceae and reorganize its genera based on Amino Acid Identity values calculated from whole genome sequences.</title>
        <authorList>
            <person name="Nicholson A.C."/>
            <person name="Gulvik C.A."/>
            <person name="Whitney A.M."/>
            <person name="Humrighouse B.W."/>
            <person name="Bell M."/>
            <person name="Holmes B."/>
            <person name="Steigerwalt A.B."/>
            <person name="Villarma A."/>
            <person name="Sheth M."/>
            <person name="Batra D."/>
            <person name="Pryor J."/>
            <person name="Bernardet J.-F."/>
            <person name="Hugo C."/>
            <person name="Kampfer P."/>
            <person name="Newman J.D."/>
            <person name="McQuiston J.R."/>
        </authorList>
    </citation>
    <scope>NUCLEOTIDE SEQUENCE [LARGE SCALE GENOMIC DNA]</scope>
    <source>
        <strain evidence="10">H4753</strain>
    </source>
</reference>
<feature type="active site" description="Charge relay system" evidence="6">
    <location>
        <position position="390"/>
    </location>
</feature>
<dbReference type="PRINTS" id="PR00723">
    <property type="entry name" value="SUBTILISIN"/>
</dbReference>
<accession>A0A3G8WJP0</accession>
<evidence type="ECO:0000256" key="2">
    <source>
        <dbReference type="ARBA" id="ARBA00022670"/>
    </source>
</evidence>
<evidence type="ECO:0000256" key="7">
    <source>
        <dbReference type="SAM" id="SignalP"/>
    </source>
</evidence>
<dbReference type="Pfam" id="PF18962">
    <property type="entry name" value="Por_Secre_tail"/>
    <property type="match status" value="1"/>
</dbReference>
<evidence type="ECO:0000256" key="3">
    <source>
        <dbReference type="ARBA" id="ARBA00022729"/>
    </source>
</evidence>
<evidence type="ECO:0000256" key="6">
    <source>
        <dbReference type="PROSITE-ProRule" id="PRU01240"/>
    </source>
</evidence>
<dbReference type="InterPro" id="IPR026444">
    <property type="entry name" value="Secre_tail"/>
</dbReference>
<dbReference type="InterPro" id="IPR011628">
    <property type="entry name" value="Cleaved_adhesin"/>
</dbReference>
<dbReference type="InterPro" id="IPR000601">
    <property type="entry name" value="PKD_dom"/>
</dbReference>
<evidence type="ECO:0000256" key="4">
    <source>
        <dbReference type="ARBA" id="ARBA00022801"/>
    </source>
</evidence>
<dbReference type="GO" id="GO:0004252">
    <property type="term" value="F:serine-type endopeptidase activity"/>
    <property type="evidence" value="ECO:0007669"/>
    <property type="project" value="UniProtKB-UniRule"/>
</dbReference>
<feature type="domain" description="PKD" evidence="8">
    <location>
        <begin position="888"/>
        <end position="980"/>
    </location>
</feature>
<dbReference type="InterPro" id="IPR035986">
    <property type="entry name" value="PKD_dom_sf"/>
</dbReference>
<feature type="chain" id="PRO_5018183436" evidence="7">
    <location>
        <begin position="30"/>
        <end position="1478"/>
    </location>
</feature>
<dbReference type="NCBIfam" id="TIGR04183">
    <property type="entry name" value="Por_Secre_tail"/>
    <property type="match status" value="1"/>
</dbReference>
<dbReference type="RefSeq" id="WP_124783904.1">
    <property type="nucleotide sequence ID" value="NZ_CP034171.1"/>
</dbReference>
<organism evidence="9 10">
    <name type="scientific">Chryseobacterium taklimakanense</name>
    <dbReference type="NCBI Taxonomy" id="536441"/>
    <lineage>
        <taxon>Bacteria</taxon>
        <taxon>Pseudomonadati</taxon>
        <taxon>Bacteroidota</taxon>
        <taxon>Flavobacteriia</taxon>
        <taxon>Flavobacteriales</taxon>
        <taxon>Weeksellaceae</taxon>
        <taxon>Chryseobacterium group</taxon>
        <taxon>Chryseobacterium</taxon>
    </lineage>
</organism>
<evidence type="ECO:0000313" key="10">
    <source>
        <dbReference type="Proteomes" id="UP000282297"/>
    </source>
</evidence>
<dbReference type="PANTHER" id="PTHR43806">
    <property type="entry name" value="PEPTIDASE S8"/>
    <property type="match status" value="1"/>
</dbReference>
<feature type="domain" description="PKD" evidence="8">
    <location>
        <begin position="980"/>
        <end position="1051"/>
    </location>
</feature>
<comment type="similarity">
    <text evidence="1 6">Belongs to the peptidase S8 family.</text>
</comment>
<dbReference type="Pfam" id="PF00082">
    <property type="entry name" value="Peptidase_S8"/>
    <property type="match status" value="1"/>
</dbReference>
<dbReference type="PANTHER" id="PTHR43806:SF11">
    <property type="entry name" value="CEREVISIN-RELATED"/>
    <property type="match status" value="1"/>
</dbReference>
<dbReference type="InterPro" id="IPR008979">
    <property type="entry name" value="Galactose-bd-like_sf"/>
</dbReference>
<dbReference type="Pfam" id="PF07675">
    <property type="entry name" value="Cleaved_Adhesin"/>
    <property type="match status" value="2"/>
</dbReference>
<dbReference type="Gene3D" id="2.60.120.200">
    <property type="match status" value="2"/>
</dbReference>
<dbReference type="SUPFAM" id="SSF49299">
    <property type="entry name" value="PKD domain"/>
    <property type="match status" value="2"/>
</dbReference>
<dbReference type="PROSITE" id="PS00138">
    <property type="entry name" value="SUBTILASE_SER"/>
    <property type="match status" value="1"/>
</dbReference>
<evidence type="ECO:0000256" key="1">
    <source>
        <dbReference type="ARBA" id="ARBA00011073"/>
    </source>
</evidence>
<sequence>MTNSTLGIIKVRKRGLLLASSLLSVVMYAQTETEARKIRSLSNTAETVNFQKIKEKETPSPQQLMAKAKQMNIKYSDEYNGKMFQLVGFDEKGMPLYYETTNAGAAAGTGADVLNDLSGPYKLDGEGVNVFEWDGGGVRVAHQEFGGRAKQMDSPLSTSDHATHVAGTLIAAGVDKKAKGMAYKANLKAYDWTSDLTEMAAAAANNAMLMSNHSYGFTGGFSYGSSSGNTGWHWMGDDSETEFIGFGQYRTTDGDWDFLLTQNPYYLPVKAAGNPRGDGPAPGGLHYVRILENGKYVWKTSTKVRQVNGGVDGFDTVNQGATSKNTLIVAAAEKLPYGYRNPQDVKIASFSAFGPTDDGRIKPDITGIGVDLYSTNSTGNADYFSISGTSMASPNVTGNIALLQQHFNRLNASFMKSATTRALVIHTAKEAGDAPGPDYKHGWGLLDSKKAAEVISVRNKYSLVREETLENGSLKEIDLVASGNEPLKVTIAWTDPRPAVLSNPSVLDDPAKMLVNDLDIKITDGTNEYRPWVLDPANPAAPATTGDNVRDNVEQIVINNPTPGATYKLVVSHKGILKKNELGTLNTVKLVDAASQDFSLVASGIKKDVQKDLAVSEVKVLAESTEYSTKTPVQISYANIGALPVQEANIVTTLKNKASGEVLATITSPVANLAAGEKQTLTIELDLSKPFIAYEIHVKAEFANDEVEVNNYANTSAYTTVVDLVPQGTMHTFGFEDDFVLNGWTSEDIDGNGRTWYKYNGASFAKNGSSFAINFANLAKGSNDWLFSNPLRLKANTKYLISFHTSKLRDVAEPLQVFFGKEAKSAAMLTAVSPVIQAQSTYKQYIYEVTPTEDGVYHFGFQQKVDPNVQSYAVFVDDVVVKRAEDRPTAAFTASKTNPTSFENIILNNETVVSPSLATSYSWTVAPATFEYITGNANTASPTIKFNAEGVYAVTLKATNSFGSDELTKTSYITVKNTATTAGFSANKTYLFEGEQVAFSNSSAGNPAPTSYVWNITPSTGFTYATGSSSTSKNPTVVFNKKGVYTVSLTAKSLMNEDTVEKKDYITVDSYNSPVRNLSHVFDSSTKDVKLTWVRPEMLNNYFESFENAGAFTPGYTFYDENKDGKNWVVRANTVSGGLSFIYSKTGTYGMVSYSYSGGGGIDADNWMITDKLKKGSEILKFSAYAPFPEDVEVYVVPAPASGSAPTLDEVKAGHKVLDQRFENENFEDVTVNIKSKTSSDFFLAFYHKTKKEADAWYLAVDDITLGYDNSLPATGGASKNAKKVVEQLNETKAEMKKVKEGITLSADEKFVQNSQSSQPVTFAATKYPELLGYDVKKNDVTIQEIRDISTTVATDNINGAQGQVKYDVYAVYSDGKTSVPQTVIVDLTTLAADDIKVDKAGLVVYPNPSSGLFIIDGGASVTALDAKVYDMGGKLILDKKSKERKLDLDLTRFGKGVYILNTVDQNGKRVSVKLIVK</sequence>
<evidence type="ECO:0000313" key="9">
    <source>
        <dbReference type="EMBL" id="AZI19647.1"/>
    </source>
</evidence>
<keyword evidence="3 7" id="KW-0732">Signal</keyword>
<name>A0A3G8WJP0_9FLAO</name>
<dbReference type="PROSITE" id="PS50093">
    <property type="entry name" value="PKD"/>
    <property type="match status" value="2"/>
</dbReference>
<feature type="signal peptide" evidence="7">
    <location>
        <begin position="1"/>
        <end position="29"/>
    </location>
</feature>
<gene>
    <name evidence="9" type="ORF">EIH08_01930</name>
</gene>
<dbReference type="InterPro" id="IPR036852">
    <property type="entry name" value="Peptidase_S8/S53_dom_sf"/>
</dbReference>
<dbReference type="Proteomes" id="UP000282297">
    <property type="component" value="Chromosome"/>
</dbReference>
<dbReference type="CDD" id="cd00146">
    <property type="entry name" value="PKD"/>
    <property type="match status" value="1"/>
</dbReference>
<dbReference type="SUPFAM" id="SSF49785">
    <property type="entry name" value="Galactose-binding domain-like"/>
    <property type="match status" value="1"/>
</dbReference>
<proteinExistence type="inferred from homology"/>
<dbReference type="EMBL" id="CP034171">
    <property type="protein sequence ID" value="AZI19647.1"/>
    <property type="molecule type" value="Genomic_DNA"/>
</dbReference>
<dbReference type="InterPro" id="IPR015500">
    <property type="entry name" value="Peptidase_S8_subtilisin-rel"/>
</dbReference>
<keyword evidence="4 6" id="KW-0378">Hydrolase</keyword>
<evidence type="ECO:0000256" key="5">
    <source>
        <dbReference type="ARBA" id="ARBA00022825"/>
    </source>
</evidence>
<dbReference type="InterPro" id="IPR050131">
    <property type="entry name" value="Peptidase_S8_subtilisin-like"/>
</dbReference>
<keyword evidence="5 6" id="KW-0720">Serine protease</keyword>
<dbReference type="SUPFAM" id="SSF52743">
    <property type="entry name" value="Subtilisin-like"/>
    <property type="match status" value="1"/>
</dbReference>
<dbReference type="Gene3D" id="3.40.50.200">
    <property type="entry name" value="Peptidase S8/S53 domain"/>
    <property type="match status" value="1"/>
</dbReference>